<dbReference type="GeneTree" id="ENSGT00990000205119"/>
<dbReference type="Ensembl" id="ENSCAFT00020020733.1">
    <property type="protein sequence ID" value="ENSCAFP00020017872.1"/>
    <property type="gene ID" value="ENSCAFG00020014324.1"/>
</dbReference>
<evidence type="ECO:0000256" key="1">
    <source>
        <dbReference type="SAM" id="SignalP"/>
    </source>
</evidence>
<dbReference type="Proteomes" id="UP000694391">
    <property type="component" value="Unplaced"/>
</dbReference>
<feature type="chain" id="PRO_5034796430" evidence="1">
    <location>
        <begin position="18"/>
        <end position="63"/>
    </location>
</feature>
<evidence type="ECO:0000313" key="3">
    <source>
        <dbReference type="Proteomes" id="UP000694391"/>
    </source>
</evidence>
<evidence type="ECO:0000313" key="2">
    <source>
        <dbReference type="Ensembl" id="ENSCAFP00020017872.1"/>
    </source>
</evidence>
<reference evidence="2" key="1">
    <citation type="submission" date="2025-08" db="UniProtKB">
        <authorList>
            <consortium name="Ensembl"/>
        </authorList>
    </citation>
    <scope>IDENTIFICATION</scope>
</reference>
<proteinExistence type="predicted"/>
<protein>
    <submittedName>
        <fullName evidence="2">Uncharacterized protein</fullName>
    </submittedName>
</protein>
<organism evidence="2 3">
    <name type="scientific">Canis lupus dingo</name>
    <name type="common">dingo</name>
    <dbReference type="NCBI Taxonomy" id="286419"/>
    <lineage>
        <taxon>Eukaryota</taxon>
        <taxon>Metazoa</taxon>
        <taxon>Chordata</taxon>
        <taxon>Craniata</taxon>
        <taxon>Vertebrata</taxon>
        <taxon>Euteleostomi</taxon>
        <taxon>Mammalia</taxon>
        <taxon>Eutheria</taxon>
        <taxon>Laurasiatheria</taxon>
        <taxon>Carnivora</taxon>
        <taxon>Caniformia</taxon>
        <taxon>Canidae</taxon>
        <taxon>Canis</taxon>
    </lineage>
</organism>
<accession>A0A8C0KKI0</accession>
<reference evidence="2" key="2">
    <citation type="submission" date="2025-09" db="UniProtKB">
        <authorList>
            <consortium name="Ensembl"/>
        </authorList>
    </citation>
    <scope>IDENTIFICATION</scope>
</reference>
<name>A0A8C0KKI0_CANLU</name>
<dbReference type="AlphaFoldDB" id="A0A8C0KKI0"/>
<feature type="signal peptide" evidence="1">
    <location>
        <begin position="1"/>
        <end position="17"/>
    </location>
</feature>
<keyword evidence="1" id="KW-0732">Signal</keyword>
<keyword evidence="3" id="KW-1185">Reference proteome</keyword>
<sequence>MYINLLFASLLVQVTDSTSFPLYHTLVKPLKTLKKEACLGCSLHQSVYLLVVKCFCMVMSFKS</sequence>